<sequence length="67" mass="7275">MCSHFVFCGYVRPWHRVARDADGTLPVRWLMPRGPSTSPSRSSTRCPACPPPPAAPAWSALADPLAD</sequence>
<gene>
    <name evidence="2" type="ORF">DLJ59_00360</name>
</gene>
<feature type="compositionally biased region" description="Low complexity" evidence="1">
    <location>
        <begin position="56"/>
        <end position="67"/>
    </location>
</feature>
<evidence type="ECO:0000313" key="2">
    <source>
        <dbReference type="EMBL" id="RQX10548.1"/>
    </source>
</evidence>
<evidence type="ECO:0000256" key="1">
    <source>
        <dbReference type="SAM" id="MobiDB-lite"/>
    </source>
</evidence>
<comment type="caution">
    <text evidence="2">The sequence shown here is derived from an EMBL/GenBank/DDBJ whole genome shotgun (WGS) entry which is preliminary data.</text>
</comment>
<evidence type="ECO:0000313" key="3">
    <source>
        <dbReference type="Proteomes" id="UP000282312"/>
    </source>
</evidence>
<feature type="compositionally biased region" description="Low complexity" evidence="1">
    <location>
        <begin position="35"/>
        <end position="47"/>
    </location>
</feature>
<dbReference type="Proteomes" id="UP000282312">
    <property type="component" value="Unassembled WGS sequence"/>
</dbReference>
<accession>A0A3N9XBV6</accession>
<dbReference type="EMBL" id="QGSZ01000039">
    <property type="protein sequence ID" value="RQX10548.1"/>
    <property type="molecule type" value="Genomic_DNA"/>
</dbReference>
<feature type="region of interest" description="Disordered" evidence="1">
    <location>
        <begin position="32"/>
        <end position="67"/>
    </location>
</feature>
<organism evidence="2 3">
    <name type="scientific">Micromonospora inaquosa</name>
    <dbReference type="NCBI Taxonomy" id="2203716"/>
    <lineage>
        <taxon>Bacteria</taxon>
        <taxon>Bacillati</taxon>
        <taxon>Actinomycetota</taxon>
        <taxon>Actinomycetes</taxon>
        <taxon>Micromonosporales</taxon>
        <taxon>Micromonosporaceae</taxon>
        <taxon>Micromonospora</taxon>
    </lineage>
</organism>
<reference evidence="2 3" key="1">
    <citation type="submission" date="2018-05" db="EMBL/GenBank/DDBJ databases">
        <title>Micromonospora from Atacama Desert.</title>
        <authorList>
            <person name="Carro L."/>
            <person name="Goodfellow M."/>
            <person name="Klenk H.-P."/>
        </authorList>
    </citation>
    <scope>NUCLEOTIDE SEQUENCE [LARGE SCALE GENOMIC DNA]</scope>
    <source>
        <strain evidence="2 3">LB39</strain>
    </source>
</reference>
<keyword evidence="3" id="KW-1185">Reference proteome</keyword>
<protein>
    <submittedName>
        <fullName evidence="2">Uncharacterized protein</fullName>
    </submittedName>
</protein>
<dbReference type="AlphaFoldDB" id="A0A3N9XBV6"/>
<proteinExistence type="predicted"/>
<name>A0A3N9XBV6_9ACTN</name>